<dbReference type="OrthoDB" id="9779387at2"/>
<evidence type="ECO:0000256" key="2">
    <source>
        <dbReference type="ARBA" id="ARBA00024867"/>
    </source>
</evidence>
<comment type="function">
    <text evidence="2">May play the central regulatory role in sporulation. It may be an element of the effector pathway responsible for the activation of sporulation genes in response to nutritional stress. Spo0A may act in concert with spo0H (a sigma factor) to control the expression of some genes that are critical to the sporulation process.</text>
</comment>
<name>A0A1M7M624_RUMFL</name>
<dbReference type="SUPFAM" id="SSF52172">
    <property type="entry name" value="CheY-like"/>
    <property type="match status" value="1"/>
</dbReference>
<dbReference type="PANTHER" id="PTHR37299:SF1">
    <property type="entry name" value="STAGE 0 SPORULATION PROTEIN A HOMOLOG"/>
    <property type="match status" value="1"/>
</dbReference>
<reference evidence="6 7" key="1">
    <citation type="submission" date="2016-11" db="EMBL/GenBank/DDBJ databases">
        <authorList>
            <person name="Jaros S."/>
            <person name="Januszkiewicz K."/>
            <person name="Wedrychowicz H."/>
        </authorList>
    </citation>
    <scope>NUCLEOTIDE SEQUENCE [LARGE SCALE GENOMIC DNA]</scope>
    <source>
        <strain evidence="6 7">Y1</strain>
    </source>
</reference>
<dbReference type="AlphaFoldDB" id="A0A1M7M624"/>
<dbReference type="Proteomes" id="UP000184394">
    <property type="component" value="Unassembled WGS sequence"/>
</dbReference>
<protein>
    <recommendedName>
        <fullName evidence="1">Stage 0 sporulation protein A homolog</fullName>
    </recommendedName>
</protein>
<proteinExistence type="predicted"/>
<evidence type="ECO:0000259" key="5">
    <source>
        <dbReference type="PROSITE" id="PS50930"/>
    </source>
</evidence>
<dbReference type="Gene3D" id="2.40.50.1020">
    <property type="entry name" value="LytTr DNA-binding domain"/>
    <property type="match status" value="1"/>
</dbReference>
<dbReference type="InterPro" id="IPR011006">
    <property type="entry name" value="CheY-like_superfamily"/>
</dbReference>
<dbReference type="PROSITE" id="PS50110">
    <property type="entry name" value="RESPONSE_REGULATORY"/>
    <property type="match status" value="1"/>
</dbReference>
<gene>
    <name evidence="6" type="ORF">SAMN04487860_11912</name>
</gene>
<evidence type="ECO:0000313" key="7">
    <source>
        <dbReference type="Proteomes" id="UP000184394"/>
    </source>
</evidence>
<dbReference type="SMART" id="SM00448">
    <property type="entry name" value="REC"/>
    <property type="match status" value="1"/>
</dbReference>
<dbReference type="RefSeq" id="WP_072952268.1">
    <property type="nucleotide sequence ID" value="NZ_FRCT01000019.1"/>
</dbReference>
<evidence type="ECO:0000256" key="1">
    <source>
        <dbReference type="ARBA" id="ARBA00018672"/>
    </source>
</evidence>
<evidence type="ECO:0000256" key="3">
    <source>
        <dbReference type="PROSITE-ProRule" id="PRU00169"/>
    </source>
</evidence>
<accession>A0A1M7M624</accession>
<dbReference type="PANTHER" id="PTHR37299">
    <property type="entry name" value="TRANSCRIPTIONAL REGULATOR-RELATED"/>
    <property type="match status" value="1"/>
</dbReference>
<dbReference type="InterPro" id="IPR007492">
    <property type="entry name" value="LytTR_DNA-bd_dom"/>
</dbReference>
<dbReference type="Pfam" id="PF00072">
    <property type="entry name" value="Response_reg"/>
    <property type="match status" value="1"/>
</dbReference>
<keyword evidence="3" id="KW-0597">Phosphoprotein</keyword>
<evidence type="ECO:0000259" key="4">
    <source>
        <dbReference type="PROSITE" id="PS50110"/>
    </source>
</evidence>
<dbReference type="InterPro" id="IPR001789">
    <property type="entry name" value="Sig_transdc_resp-reg_receiver"/>
</dbReference>
<feature type="modified residue" description="4-aspartylphosphate" evidence="3">
    <location>
        <position position="62"/>
    </location>
</feature>
<dbReference type="GO" id="GO:0003677">
    <property type="term" value="F:DNA binding"/>
    <property type="evidence" value="ECO:0007669"/>
    <property type="project" value="InterPro"/>
</dbReference>
<sequence length="249" mass="29016">MKDVFEIAVCDDSSFDRFVIAEMIDGYFKDKSFLYHVTEYCNEGTLIDDIEESNRYDIIFLDIYLNSLLGIEVAKKLRSGGYNGKIVFLTASDKYAVESYDVDAAGYLLKPHNYEKFCNVMDRILIGRRKNTIIVKKRSSVEYISYDNIRYIESSNTKCLIHCSDGKVHTIYTRLDLMENDIDDKRFLRCHRSFLVNLYYVRSMNENFVMDNDEIVLVRKKSIKDIRRMYLEYNSNAVLTGDLAEIAGA</sequence>
<dbReference type="Gene3D" id="3.40.50.2300">
    <property type="match status" value="1"/>
</dbReference>
<dbReference type="InterPro" id="IPR046947">
    <property type="entry name" value="LytR-like"/>
</dbReference>
<evidence type="ECO:0000313" key="6">
    <source>
        <dbReference type="EMBL" id="SHM86155.1"/>
    </source>
</evidence>
<dbReference type="GO" id="GO:0000156">
    <property type="term" value="F:phosphorelay response regulator activity"/>
    <property type="evidence" value="ECO:0007669"/>
    <property type="project" value="InterPro"/>
</dbReference>
<feature type="domain" description="Response regulatory" evidence="4">
    <location>
        <begin position="6"/>
        <end position="125"/>
    </location>
</feature>
<dbReference type="Pfam" id="PF04397">
    <property type="entry name" value="LytTR"/>
    <property type="match status" value="1"/>
</dbReference>
<dbReference type="EMBL" id="FRCT01000019">
    <property type="protein sequence ID" value="SHM86155.1"/>
    <property type="molecule type" value="Genomic_DNA"/>
</dbReference>
<dbReference type="PROSITE" id="PS50930">
    <property type="entry name" value="HTH_LYTTR"/>
    <property type="match status" value="1"/>
</dbReference>
<dbReference type="SMART" id="SM00850">
    <property type="entry name" value="LytTR"/>
    <property type="match status" value="1"/>
</dbReference>
<organism evidence="6 7">
    <name type="scientific">Ruminococcus flavefaciens</name>
    <dbReference type="NCBI Taxonomy" id="1265"/>
    <lineage>
        <taxon>Bacteria</taxon>
        <taxon>Bacillati</taxon>
        <taxon>Bacillota</taxon>
        <taxon>Clostridia</taxon>
        <taxon>Eubacteriales</taxon>
        <taxon>Oscillospiraceae</taxon>
        <taxon>Ruminococcus</taxon>
    </lineage>
</organism>
<feature type="domain" description="HTH LytTR-type" evidence="5">
    <location>
        <begin position="133"/>
        <end position="203"/>
    </location>
</feature>